<accession>A0A7G8BJA2</accession>
<dbReference type="RefSeq" id="WP_186743576.1">
    <property type="nucleotide sequence ID" value="NZ_CP060394.1"/>
</dbReference>
<dbReference type="Proteomes" id="UP000515312">
    <property type="component" value="Chromosome"/>
</dbReference>
<gene>
    <name evidence="2" type="ORF">H7849_00940</name>
</gene>
<dbReference type="KEGG" id="adin:H7849_00940"/>
<keyword evidence="1" id="KW-0812">Transmembrane</keyword>
<dbReference type="InterPro" id="IPR021125">
    <property type="entry name" value="DUF2127"/>
</dbReference>
<proteinExistence type="predicted"/>
<feature type="transmembrane region" description="Helical" evidence="1">
    <location>
        <begin position="143"/>
        <end position="161"/>
    </location>
</feature>
<dbReference type="Pfam" id="PF09900">
    <property type="entry name" value="DUF2127"/>
    <property type="match status" value="1"/>
</dbReference>
<sequence length="174" mass="20260">MTEVQNVTAAESTQTHHRHDRWLALIGGFKLLKGLLFILLGIGALKLVHRDISDMLLRWLIDWHFDPESRFVNLVLDKAALIDAHRLKQISIAIFCYAGLDFIEGTGLVLEKTWAEYLTLILTASFLPWELYEIMRHPTWVKLVLTLVNVLVVVYLVFYVQRTLRERHKRRAAK</sequence>
<evidence type="ECO:0000313" key="2">
    <source>
        <dbReference type="EMBL" id="QNI32622.1"/>
    </source>
</evidence>
<dbReference type="AlphaFoldDB" id="A0A7G8BJA2"/>
<name>A0A7G8BJA2_9BACT</name>
<dbReference type="EMBL" id="CP060394">
    <property type="protein sequence ID" value="QNI32622.1"/>
    <property type="molecule type" value="Genomic_DNA"/>
</dbReference>
<keyword evidence="1" id="KW-1133">Transmembrane helix</keyword>
<keyword evidence="3" id="KW-1185">Reference proteome</keyword>
<organism evidence="2 3">
    <name type="scientific">Alloacidobacterium dinghuense</name>
    <dbReference type="NCBI Taxonomy" id="2763107"/>
    <lineage>
        <taxon>Bacteria</taxon>
        <taxon>Pseudomonadati</taxon>
        <taxon>Acidobacteriota</taxon>
        <taxon>Terriglobia</taxon>
        <taxon>Terriglobales</taxon>
        <taxon>Acidobacteriaceae</taxon>
        <taxon>Alloacidobacterium</taxon>
    </lineage>
</organism>
<keyword evidence="1" id="KW-0472">Membrane</keyword>
<reference evidence="2 3" key="1">
    <citation type="submission" date="2020-08" db="EMBL/GenBank/DDBJ databases">
        <title>Edaphobacter telluris sp. nov. and Acidobacterium dinghuensis sp. nov., two acidobacteria isolated from forest soil.</title>
        <authorList>
            <person name="Fu J."/>
            <person name="Qiu L."/>
        </authorList>
    </citation>
    <scope>NUCLEOTIDE SEQUENCE [LARGE SCALE GENOMIC DNA]</scope>
    <source>
        <strain evidence="2">4Y35</strain>
    </source>
</reference>
<evidence type="ECO:0000313" key="3">
    <source>
        <dbReference type="Proteomes" id="UP000515312"/>
    </source>
</evidence>
<evidence type="ECO:0000256" key="1">
    <source>
        <dbReference type="SAM" id="Phobius"/>
    </source>
</evidence>
<feature type="transmembrane region" description="Helical" evidence="1">
    <location>
        <begin position="22"/>
        <end position="48"/>
    </location>
</feature>
<protein>
    <submittedName>
        <fullName evidence="2">DUF2127 domain-containing protein</fullName>
    </submittedName>
</protein>